<dbReference type="EMBL" id="QXJM01000040">
    <property type="protein sequence ID" value="RIE01271.1"/>
    <property type="molecule type" value="Genomic_DNA"/>
</dbReference>
<keyword evidence="7" id="KW-0547">Nucleotide-binding</keyword>
<keyword evidence="13" id="KW-0812">Transmembrane</keyword>
<dbReference type="OrthoDB" id="9773956at2"/>
<keyword evidence="4" id="KW-1003">Cell membrane</keyword>
<keyword evidence="13" id="KW-1133">Transmembrane helix</keyword>
<name>A0A398CP10_9BACL</name>
<evidence type="ECO:0000256" key="7">
    <source>
        <dbReference type="ARBA" id="ARBA00022741"/>
    </source>
</evidence>
<evidence type="ECO:0000256" key="10">
    <source>
        <dbReference type="ARBA" id="ARBA00023012"/>
    </source>
</evidence>
<evidence type="ECO:0000256" key="12">
    <source>
        <dbReference type="SAM" id="Coils"/>
    </source>
</evidence>
<dbReference type="PROSITE" id="PS50109">
    <property type="entry name" value="HIS_KIN"/>
    <property type="match status" value="1"/>
</dbReference>
<feature type="coiled-coil region" evidence="12">
    <location>
        <begin position="184"/>
        <end position="218"/>
    </location>
</feature>
<evidence type="ECO:0000256" key="4">
    <source>
        <dbReference type="ARBA" id="ARBA00022475"/>
    </source>
</evidence>
<keyword evidence="10" id="KW-0902">Two-component regulatory system</keyword>
<feature type="domain" description="HAMP" evidence="15">
    <location>
        <begin position="147"/>
        <end position="199"/>
    </location>
</feature>
<dbReference type="GO" id="GO:0005886">
    <property type="term" value="C:plasma membrane"/>
    <property type="evidence" value="ECO:0007669"/>
    <property type="project" value="UniProtKB-SubCell"/>
</dbReference>
<evidence type="ECO:0000256" key="11">
    <source>
        <dbReference type="ARBA" id="ARBA00023136"/>
    </source>
</evidence>
<protein>
    <recommendedName>
        <fullName evidence="3">histidine kinase</fullName>
        <ecNumber evidence="3">2.7.13.3</ecNumber>
    </recommendedName>
</protein>
<keyword evidence="9" id="KW-0067">ATP-binding</keyword>
<evidence type="ECO:0000256" key="2">
    <source>
        <dbReference type="ARBA" id="ARBA00004651"/>
    </source>
</evidence>
<evidence type="ECO:0000256" key="9">
    <source>
        <dbReference type="ARBA" id="ARBA00022840"/>
    </source>
</evidence>
<comment type="caution">
    <text evidence="16">The sequence shown here is derived from an EMBL/GenBank/DDBJ whole genome shotgun (WGS) entry which is preliminary data.</text>
</comment>
<dbReference type="Pfam" id="PF00512">
    <property type="entry name" value="HisKA"/>
    <property type="match status" value="1"/>
</dbReference>
<dbReference type="CDD" id="cd00075">
    <property type="entry name" value="HATPase"/>
    <property type="match status" value="1"/>
</dbReference>
<dbReference type="PANTHER" id="PTHR45453:SF1">
    <property type="entry name" value="PHOSPHATE REGULON SENSOR PROTEIN PHOR"/>
    <property type="match status" value="1"/>
</dbReference>
<dbReference type="PANTHER" id="PTHR45453">
    <property type="entry name" value="PHOSPHATE REGULON SENSOR PROTEIN PHOR"/>
    <property type="match status" value="1"/>
</dbReference>
<evidence type="ECO:0000256" key="5">
    <source>
        <dbReference type="ARBA" id="ARBA00022553"/>
    </source>
</evidence>
<evidence type="ECO:0000259" key="15">
    <source>
        <dbReference type="PROSITE" id="PS50885"/>
    </source>
</evidence>
<evidence type="ECO:0000313" key="17">
    <source>
        <dbReference type="Proteomes" id="UP000266340"/>
    </source>
</evidence>
<dbReference type="InterPro" id="IPR036890">
    <property type="entry name" value="HATPase_C_sf"/>
</dbReference>
<evidence type="ECO:0000256" key="13">
    <source>
        <dbReference type="SAM" id="Phobius"/>
    </source>
</evidence>
<dbReference type="InterPro" id="IPR003661">
    <property type="entry name" value="HisK_dim/P_dom"/>
</dbReference>
<dbReference type="InterPro" id="IPR050351">
    <property type="entry name" value="BphY/WalK/GraS-like"/>
</dbReference>
<dbReference type="GO" id="GO:0004721">
    <property type="term" value="F:phosphoprotein phosphatase activity"/>
    <property type="evidence" value="ECO:0007669"/>
    <property type="project" value="TreeGrafter"/>
</dbReference>
<keyword evidence="5" id="KW-0597">Phosphoprotein</keyword>
<dbReference type="Gene3D" id="1.10.287.130">
    <property type="match status" value="1"/>
</dbReference>
<organism evidence="16 17">
    <name type="scientific">Cohnella faecalis</name>
    <dbReference type="NCBI Taxonomy" id="2315694"/>
    <lineage>
        <taxon>Bacteria</taxon>
        <taxon>Bacillati</taxon>
        <taxon>Bacillota</taxon>
        <taxon>Bacilli</taxon>
        <taxon>Bacillales</taxon>
        <taxon>Paenibacillaceae</taxon>
        <taxon>Cohnella</taxon>
    </lineage>
</organism>
<dbReference type="RefSeq" id="WP_119151530.1">
    <property type="nucleotide sequence ID" value="NZ_JBHSOV010000041.1"/>
</dbReference>
<evidence type="ECO:0000256" key="1">
    <source>
        <dbReference type="ARBA" id="ARBA00000085"/>
    </source>
</evidence>
<dbReference type="PROSITE" id="PS50885">
    <property type="entry name" value="HAMP"/>
    <property type="match status" value="1"/>
</dbReference>
<keyword evidence="12" id="KW-0175">Coiled coil</keyword>
<feature type="transmembrane region" description="Helical" evidence="13">
    <location>
        <begin position="119"/>
        <end position="143"/>
    </location>
</feature>
<keyword evidence="6" id="KW-0808">Transferase</keyword>
<evidence type="ECO:0000256" key="8">
    <source>
        <dbReference type="ARBA" id="ARBA00022777"/>
    </source>
</evidence>
<dbReference type="Proteomes" id="UP000266340">
    <property type="component" value="Unassembled WGS sequence"/>
</dbReference>
<feature type="transmembrane region" description="Helical" evidence="13">
    <location>
        <begin position="23"/>
        <end position="44"/>
    </location>
</feature>
<comment type="subcellular location">
    <subcellularLocation>
        <location evidence="2">Cell membrane</location>
        <topology evidence="2">Multi-pass membrane protein</topology>
    </subcellularLocation>
</comment>
<dbReference type="SUPFAM" id="SSF47384">
    <property type="entry name" value="Homodimeric domain of signal transducing histidine kinase"/>
    <property type="match status" value="1"/>
</dbReference>
<dbReference type="AlphaFoldDB" id="A0A398CP10"/>
<dbReference type="Gene3D" id="3.30.565.10">
    <property type="entry name" value="Histidine kinase-like ATPase, C-terminal domain"/>
    <property type="match status" value="1"/>
</dbReference>
<evidence type="ECO:0000256" key="6">
    <source>
        <dbReference type="ARBA" id="ARBA00022679"/>
    </source>
</evidence>
<keyword evidence="11 13" id="KW-0472">Membrane</keyword>
<accession>A0A398CP10</accession>
<dbReference type="InterPro" id="IPR005467">
    <property type="entry name" value="His_kinase_dom"/>
</dbReference>
<evidence type="ECO:0000256" key="3">
    <source>
        <dbReference type="ARBA" id="ARBA00012438"/>
    </source>
</evidence>
<dbReference type="CDD" id="cd00082">
    <property type="entry name" value="HisKA"/>
    <property type="match status" value="1"/>
</dbReference>
<dbReference type="InterPro" id="IPR003594">
    <property type="entry name" value="HATPase_dom"/>
</dbReference>
<dbReference type="InterPro" id="IPR036097">
    <property type="entry name" value="HisK_dim/P_sf"/>
</dbReference>
<dbReference type="SMART" id="SM00388">
    <property type="entry name" value="HisKA"/>
    <property type="match status" value="1"/>
</dbReference>
<dbReference type="InterPro" id="IPR003660">
    <property type="entry name" value="HAMP_dom"/>
</dbReference>
<dbReference type="GO" id="GO:0005524">
    <property type="term" value="F:ATP binding"/>
    <property type="evidence" value="ECO:0007669"/>
    <property type="project" value="UniProtKB-KW"/>
</dbReference>
<dbReference type="Gene3D" id="6.10.340.10">
    <property type="match status" value="1"/>
</dbReference>
<feature type="domain" description="Histidine kinase" evidence="14">
    <location>
        <begin position="214"/>
        <end position="427"/>
    </location>
</feature>
<reference evidence="16 17" key="1">
    <citation type="submission" date="2018-09" db="EMBL/GenBank/DDBJ databases">
        <title>Cohnella cavernae sp. nov., isolated from a karst cave.</title>
        <authorList>
            <person name="Zhu H."/>
        </authorList>
    </citation>
    <scope>NUCLEOTIDE SEQUENCE [LARGE SCALE GENOMIC DNA]</scope>
    <source>
        <strain evidence="16 17">K2E09-144</strain>
    </source>
</reference>
<sequence length="436" mass="48470">MERLNENRLGAARLWRDPSVRRLSLWLTGLFVVVAISVWLFAYLSAERMKADWIDEQTELIGKLALTDPDKAEEWARALAGSLESPASKAAIEEGQRLVSRYGITPAIDSRMIPASHSYYTRTLAAAGLGAVIFAMLAAIIMLRESRRGLIQISRLARSVEDTVKHNKPMAFRLYGEGELGLLANSVQELAIRLQETIEQLEQDKTFLKNMVADISHQLKTPLASLIIYVDLLREGKTDSVSSAEFLDTCRRELDRMEWLTLTLLKLARMEAGALDMQMRTGDLADTLRKAIEPTRRLAEERAIDISVVEPEEPIYCPHDSHWLAEALQNVIKNAIEHSPAHSRVTIRSEQTSVFIRITVTDSGQGIDERHLPHIFKKFYRASRGGSGVGLGLPLARIIAEKHGGLLSARANAGEGSTFTLTLPANGSVPFLLTKL</sequence>
<dbReference type="GO" id="GO:0000155">
    <property type="term" value="F:phosphorelay sensor kinase activity"/>
    <property type="evidence" value="ECO:0007669"/>
    <property type="project" value="InterPro"/>
</dbReference>
<dbReference type="SUPFAM" id="SSF55874">
    <property type="entry name" value="ATPase domain of HSP90 chaperone/DNA topoisomerase II/histidine kinase"/>
    <property type="match status" value="1"/>
</dbReference>
<keyword evidence="8 16" id="KW-0418">Kinase</keyword>
<dbReference type="PRINTS" id="PR00344">
    <property type="entry name" value="BCTRLSENSOR"/>
</dbReference>
<dbReference type="GO" id="GO:0016036">
    <property type="term" value="P:cellular response to phosphate starvation"/>
    <property type="evidence" value="ECO:0007669"/>
    <property type="project" value="TreeGrafter"/>
</dbReference>
<comment type="catalytic activity">
    <reaction evidence="1">
        <text>ATP + protein L-histidine = ADP + protein N-phospho-L-histidine.</text>
        <dbReference type="EC" id="2.7.13.3"/>
    </reaction>
</comment>
<dbReference type="EC" id="2.7.13.3" evidence="3"/>
<keyword evidence="17" id="KW-1185">Reference proteome</keyword>
<evidence type="ECO:0000313" key="16">
    <source>
        <dbReference type="EMBL" id="RIE01271.1"/>
    </source>
</evidence>
<evidence type="ECO:0000259" key="14">
    <source>
        <dbReference type="PROSITE" id="PS50109"/>
    </source>
</evidence>
<dbReference type="SMART" id="SM00387">
    <property type="entry name" value="HATPase_c"/>
    <property type="match status" value="1"/>
</dbReference>
<dbReference type="Pfam" id="PF02518">
    <property type="entry name" value="HATPase_c"/>
    <property type="match status" value="1"/>
</dbReference>
<proteinExistence type="predicted"/>
<dbReference type="InterPro" id="IPR004358">
    <property type="entry name" value="Sig_transdc_His_kin-like_C"/>
</dbReference>
<gene>
    <name evidence="16" type="ORF">D3H35_23060</name>
</gene>